<dbReference type="Gene3D" id="1.10.150.240">
    <property type="entry name" value="Putative phosphatase, domain 2"/>
    <property type="match status" value="1"/>
</dbReference>
<keyword evidence="5" id="KW-0460">Magnesium</keyword>
<dbReference type="InterPro" id="IPR036412">
    <property type="entry name" value="HAD-like_sf"/>
</dbReference>
<keyword evidence="3" id="KW-0597">Phosphoprotein</keyword>
<keyword evidence="4" id="KW-0479">Metal-binding</keyword>
<gene>
    <name evidence="11" type="ORF">SAMN04490220_7185</name>
</gene>
<evidence type="ECO:0000256" key="2">
    <source>
        <dbReference type="ARBA" id="ARBA00006171"/>
    </source>
</evidence>
<name>A0A1H5HFJ8_RHOJO</name>
<dbReference type="AlphaFoldDB" id="A0A1H5HFJ8"/>
<proteinExistence type="inferred from homology"/>
<dbReference type="Gene3D" id="3.40.50.1000">
    <property type="entry name" value="HAD superfamily/HAD-like"/>
    <property type="match status" value="1"/>
</dbReference>
<dbReference type="PANTHER" id="PTHR46193">
    <property type="entry name" value="6-PHOSPHOGLUCONATE PHOSPHATASE"/>
    <property type="match status" value="1"/>
</dbReference>
<sequence length="265" mass="28633">MSIGYRICARLSKTAVNVGTVGEVMGLPDAISACLFDLDGVLTGTAVLHRKAWKRTFDEFLKHREGPNFREFTDEDYYDYVDGRPRADGVRTFLTSRSITLPEGTPDDPPSAETVNGVGNRKNRLLLAIIEEEGVSPYPGSVRYISAAYDAGLKIAVVTSSANGKSVLDAADLSRYVHVRIDGIVIREQNLRGKPAPDSFLAAARALNVHPDQAAVFEDALSGVEAGRAGEFGYVVGVNRGDQADALREHGADVVVNDLAELLER</sequence>
<dbReference type="Proteomes" id="UP000183407">
    <property type="component" value="Unassembled WGS sequence"/>
</dbReference>
<evidence type="ECO:0000256" key="1">
    <source>
        <dbReference type="ARBA" id="ARBA00001946"/>
    </source>
</evidence>
<dbReference type="InterPro" id="IPR051600">
    <property type="entry name" value="Beta-PGM-like"/>
</dbReference>
<evidence type="ECO:0000256" key="9">
    <source>
        <dbReference type="ARBA" id="ARBA00044968"/>
    </source>
</evidence>
<comment type="similarity">
    <text evidence="2">Belongs to the HAD-like hydrolase superfamily. CbbY/CbbZ/Gph/YieH family.</text>
</comment>
<evidence type="ECO:0000256" key="4">
    <source>
        <dbReference type="ARBA" id="ARBA00022723"/>
    </source>
</evidence>
<evidence type="ECO:0000313" key="12">
    <source>
        <dbReference type="Proteomes" id="UP000183407"/>
    </source>
</evidence>
<comment type="catalytic activity">
    <reaction evidence="8">
        <text>beta-D-glucose 1-phosphate = beta-D-glucose 6-phosphate</text>
        <dbReference type="Rhea" id="RHEA:20113"/>
        <dbReference type="ChEBI" id="CHEBI:57684"/>
        <dbReference type="ChEBI" id="CHEBI:58247"/>
        <dbReference type="EC" id="5.4.2.6"/>
    </reaction>
</comment>
<keyword evidence="7" id="KW-0119">Carbohydrate metabolism</keyword>
<organism evidence="11 12">
    <name type="scientific">Rhodococcus jostii</name>
    <dbReference type="NCBI Taxonomy" id="132919"/>
    <lineage>
        <taxon>Bacteria</taxon>
        <taxon>Bacillati</taxon>
        <taxon>Actinomycetota</taxon>
        <taxon>Actinomycetes</taxon>
        <taxon>Mycobacteriales</taxon>
        <taxon>Nocardiaceae</taxon>
        <taxon>Rhodococcus</taxon>
    </lineage>
</organism>
<dbReference type="NCBIfam" id="TIGR02009">
    <property type="entry name" value="PGMB-YQAB-SF"/>
    <property type="match status" value="1"/>
</dbReference>
<reference evidence="12" key="1">
    <citation type="submission" date="2016-10" db="EMBL/GenBank/DDBJ databases">
        <authorList>
            <person name="Varghese N."/>
        </authorList>
    </citation>
    <scope>NUCLEOTIDE SEQUENCE [LARGE SCALE GENOMIC DNA]</scope>
    <source>
        <strain evidence="12">DSM 44719</strain>
    </source>
</reference>
<dbReference type="GO" id="GO:0016787">
    <property type="term" value="F:hydrolase activity"/>
    <property type="evidence" value="ECO:0007669"/>
    <property type="project" value="UniProtKB-KW"/>
</dbReference>
<dbReference type="InterPro" id="IPR010976">
    <property type="entry name" value="B-phosphoglucomutase_hydrolase"/>
</dbReference>
<dbReference type="EC" id="5.4.2.6" evidence="9"/>
<dbReference type="EMBL" id="FNTL01000004">
    <property type="protein sequence ID" value="SEE26575.1"/>
    <property type="molecule type" value="Genomic_DNA"/>
</dbReference>
<keyword evidence="6" id="KW-0413">Isomerase</keyword>
<keyword evidence="11" id="KW-0378">Hydrolase</keyword>
<dbReference type="InterPro" id="IPR023198">
    <property type="entry name" value="PGP-like_dom2"/>
</dbReference>
<dbReference type="NCBIfam" id="TIGR01509">
    <property type="entry name" value="HAD-SF-IA-v3"/>
    <property type="match status" value="1"/>
</dbReference>
<evidence type="ECO:0000256" key="8">
    <source>
        <dbReference type="ARBA" id="ARBA00044926"/>
    </source>
</evidence>
<dbReference type="InterPro" id="IPR006439">
    <property type="entry name" value="HAD-SF_hydro_IA"/>
</dbReference>
<dbReference type="Pfam" id="PF00702">
    <property type="entry name" value="Hydrolase"/>
    <property type="match status" value="1"/>
</dbReference>
<evidence type="ECO:0000256" key="3">
    <source>
        <dbReference type="ARBA" id="ARBA00022553"/>
    </source>
</evidence>
<evidence type="ECO:0000256" key="7">
    <source>
        <dbReference type="ARBA" id="ARBA00023277"/>
    </source>
</evidence>
<evidence type="ECO:0000256" key="10">
    <source>
        <dbReference type="ARBA" id="ARBA00044991"/>
    </source>
</evidence>
<comment type="cofactor">
    <cofactor evidence="1">
        <name>Mg(2+)</name>
        <dbReference type="ChEBI" id="CHEBI:18420"/>
    </cofactor>
</comment>
<dbReference type="GO" id="GO:0046872">
    <property type="term" value="F:metal ion binding"/>
    <property type="evidence" value="ECO:0007669"/>
    <property type="project" value="UniProtKB-KW"/>
</dbReference>
<protein>
    <recommendedName>
        <fullName evidence="10">Beta-phosphoglucomutase</fullName>
        <ecNumber evidence="9">5.4.2.6</ecNumber>
    </recommendedName>
</protein>
<dbReference type="PANTHER" id="PTHR46193:SF18">
    <property type="entry name" value="HEXITOL PHOSPHATASE B"/>
    <property type="match status" value="1"/>
</dbReference>
<dbReference type="CDD" id="cd07505">
    <property type="entry name" value="HAD_BPGM-like"/>
    <property type="match status" value="1"/>
</dbReference>
<dbReference type="SFLD" id="SFLDG01129">
    <property type="entry name" value="C1.5:_HAD__Beta-PGM__Phosphata"/>
    <property type="match status" value="1"/>
</dbReference>
<accession>A0A1H5HFJ8</accession>
<evidence type="ECO:0000313" key="11">
    <source>
        <dbReference type="EMBL" id="SEE26575.1"/>
    </source>
</evidence>
<dbReference type="SUPFAM" id="SSF56784">
    <property type="entry name" value="HAD-like"/>
    <property type="match status" value="1"/>
</dbReference>
<dbReference type="GO" id="GO:0008801">
    <property type="term" value="F:beta-phosphoglucomutase activity"/>
    <property type="evidence" value="ECO:0007669"/>
    <property type="project" value="UniProtKB-EC"/>
</dbReference>
<dbReference type="SFLD" id="SFLDS00003">
    <property type="entry name" value="Haloacid_Dehalogenase"/>
    <property type="match status" value="1"/>
</dbReference>
<evidence type="ECO:0000256" key="6">
    <source>
        <dbReference type="ARBA" id="ARBA00023235"/>
    </source>
</evidence>
<dbReference type="InterPro" id="IPR023214">
    <property type="entry name" value="HAD_sf"/>
</dbReference>
<evidence type="ECO:0000256" key="5">
    <source>
        <dbReference type="ARBA" id="ARBA00022842"/>
    </source>
</evidence>